<dbReference type="STRING" id="52.CMC5_036530"/>
<evidence type="ECO:0000313" key="3">
    <source>
        <dbReference type="Proteomes" id="UP000067626"/>
    </source>
</evidence>
<proteinExistence type="predicted"/>
<sequence>MEDTLGLPRTREVGPAQGRIVRVHVASTNEALCEHLSRHRDLHCRRSVSPSNASLHTACQCSVFHLRRIEQLCELHSRGASPFLPGLRQARASRAGMYRREDQPRSAGRHTRRGGDGFDAWPGGHPWVRVMPGCPSSAGRDGGGVNTRRTRRSAGGRRATTTQDHQHQSSSVLQNSGDGRGELSTGPDSTSPSAAQRGPTGSRVFSSVPTQAILRPIHRRSME</sequence>
<dbReference type="Proteomes" id="UP000067626">
    <property type="component" value="Chromosome"/>
</dbReference>
<organism evidence="2 3">
    <name type="scientific">Chondromyces crocatus</name>
    <dbReference type="NCBI Taxonomy" id="52"/>
    <lineage>
        <taxon>Bacteria</taxon>
        <taxon>Pseudomonadati</taxon>
        <taxon>Myxococcota</taxon>
        <taxon>Polyangia</taxon>
        <taxon>Polyangiales</taxon>
        <taxon>Polyangiaceae</taxon>
        <taxon>Chondromyces</taxon>
    </lineage>
</organism>
<dbReference type="AlphaFoldDB" id="A0A0K1EF62"/>
<dbReference type="KEGG" id="ccro:CMC5_036530"/>
<evidence type="ECO:0000313" key="2">
    <source>
        <dbReference type="EMBL" id="AKT39506.1"/>
    </source>
</evidence>
<keyword evidence="3" id="KW-1185">Reference proteome</keyword>
<feature type="region of interest" description="Disordered" evidence="1">
    <location>
        <begin position="93"/>
        <end position="223"/>
    </location>
</feature>
<protein>
    <submittedName>
        <fullName evidence="2">Uncharacterized protein</fullName>
    </submittedName>
</protein>
<feature type="compositionally biased region" description="Polar residues" evidence="1">
    <location>
        <begin position="168"/>
        <end position="177"/>
    </location>
</feature>
<accession>A0A0K1EF62</accession>
<reference evidence="2 3" key="1">
    <citation type="submission" date="2015-07" db="EMBL/GenBank/DDBJ databases">
        <title>Genome analysis of myxobacterium Chondromyces crocatus Cm c5 reveals a high potential for natural compound synthesis and the genetic basis for the loss of fruiting body formation.</title>
        <authorList>
            <person name="Zaburannyi N."/>
            <person name="Bunk B."/>
            <person name="Maier J."/>
            <person name="Overmann J."/>
            <person name="Mueller R."/>
        </authorList>
    </citation>
    <scope>NUCLEOTIDE SEQUENCE [LARGE SCALE GENOMIC DNA]</scope>
    <source>
        <strain evidence="2 3">Cm c5</strain>
    </source>
</reference>
<gene>
    <name evidence="2" type="ORF">CMC5_036530</name>
</gene>
<evidence type="ECO:0000256" key="1">
    <source>
        <dbReference type="SAM" id="MobiDB-lite"/>
    </source>
</evidence>
<dbReference type="EMBL" id="CP012159">
    <property type="protein sequence ID" value="AKT39506.1"/>
    <property type="molecule type" value="Genomic_DNA"/>
</dbReference>
<name>A0A0K1EF62_CHOCO</name>